<reference evidence="2" key="2">
    <citation type="journal article" date="2015" name="Data Brief">
        <title>Shoot transcriptome of the giant reed, Arundo donax.</title>
        <authorList>
            <person name="Barrero R.A."/>
            <person name="Guerrero F.D."/>
            <person name="Moolhuijzen P."/>
            <person name="Goolsby J.A."/>
            <person name="Tidwell J."/>
            <person name="Bellgard S.E."/>
            <person name="Bellgard M.I."/>
        </authorList>
    </citation>
    <scope>NUCLEOTIDE SEQUENCE</scope>
    <source>
        <tissue evidence="2">Shoot tissue taken approximately 20 cm above the soil surface</tissue>
    </source>
</reference>
<evidence type="ECO:0000256" key="1">
    <source>
        <dbReference type="SAM" id="MobiDB-lite"/>
    </source>
</evidence>
<dbReference type="PANTHER" id="PTHR33170:SF24">
    <property type="entry name" value="DUF1618 DOMAIN-CONTAINING PROTEIN"/>
    <property type="match status" value="1"/>
</dbReference>
<name>A0A0A9FXB4_ARUDO</name>
<proteinExistence type="predicted"/>
<organism evidence="2">
    <name type="scientific">Arundo donax</name>
    <name type="common">Giant reed</name>
    <name type="synonym">Donax arundinaceus</name>
    <dbReference type="NCBI Taxonomy" id="35708"/>
    <lineage>
        <taxon>Eukaryota</taxon>
        <taxon>Viridiplantae</taxon>
        <taxon>Streptophyta</taxon>
        <taxon>Embryophyta</taxon>
        <taxon>Tracheophyta</taxon>
        <taxon>Spermatophyta</taxon>
        <taxon>Magnoliopsida</taxon>
        <taxon>Liliopsida</taxon>
        <taxon>Poales</taxon>
        <taxon>Poaceae</taxon>
        <taxon>PACMAD clade</taxon>
        <taxon>Arundinoideae</taxon>
        <taxon>Arundineae</taxon>
        <taxon>Arundo</taxon>
    </lineage>
</organism>
<evidence type="ECO:0008006" key="3">
    <source>
        <dbReference type="Google" id="ProtNLM"/>
    </source>
</evidence>
<evidence type="ECO:0000313" key="2">
    <source>
        <dbReference type="EMBL" id="JAE15869.1"/>
    </source>
</evidence>
<sequence length="231" mass="25552">MGLFRIKGVVRNLGEACALPEVRTLVVLRIMVVVRILVEVRILGVGRFNFVSASYWDDGIEAVGRLKTVWVKIRGLPLHLVRWYILAQVISSVIGKIKDIDLKASKNSRFTFTRAFISCLAPASITPVVRVEVDDWIYEFSFEIEFGNGAPDRGDNDDKRPKDKYNGEDAEEKDSGHFKRLKKYGSDGKHASGQQYGSALGVGNSGDNSGCGKQNQGRSVGLAVHYSLNSM</sequence>
<reference evidence="2" key="1">
    <citation type="submission" date="2014-09" db="EMBL/GenBank/DDBJ databases">
        <authorList>
            <person name="Magalhaes I.L.F."/>
            <person name="Oliveira U."/>
            <person name="Santos F.R."/>
            <person name="Vidigal T.H.D.A."/>
            <person name="Brescovit A.D."/>
            <person name="Santos A.J."/>
        </authorList>
    </citation>
    <scope>NUCLEOTIDE SEQUENCE</scope>
    <source>
        <tissue evidence="2">Shoot tissue taken approximately 20 cm above the soil surface</tissue>
    </source>
</reference>
<feature type="region of interest" description="Disordered" evidence="1">
    <location>
        <begin position="149"/>
        <end position="217"/>
    </location>
</feature>
<dbReference type="PANTHER" id="PTHR33170">
    <property type="entry name" value="DUF4283 DOMAIN-CONTAINING PROTEIN-RELATED"/>
    <property type="match status" value="1"/>
</dbReference>
<accession>A0A0A9FXB4</accession>
<dbReference type="AlphaFoldDB" id="A0A0A9FXB4"/>
<feature type="compositionally biased region" description="Polar residues" evidence="1">
    <location>
        <begin position="205"/>
        <end position="217"/>
    </location>
</feature>
<dbReference type="EMBL" id="GBRH01182027">
    <property type="protein sequence ID" value="JAE15869.1"/>
    <property type="molecule type" value="Transcribed_RNA"/>
</dbReference>
<feature type="compositionally biased region" description="Basic and acidic residues" evidence="1">
    <location>
        <begin position="152"/>
        <end position="177"/>
    </location>
</feature>
<protein>
    <recommendedName>
        <fullName evidence="3">DUF4283 domain-containing protein</fullName>
    </recommendedName>
</protein>